<protein>
    <recommendedName>
        <fullName evidence="1">Surface-adhesin protein</fullName>
    </recommendedName>
</protein>
<feature type="domain" description="Surface-adhesin protein E-like" evidence="3">
    <location>
        <begin position="44"/>
        <end position="149"/>
    </location>
</feature>
<evidence type="ECO:0000313" key="4">
    <source>
        <dbReference type="EMBL" id="OZN24110.1"/>
    </source>
</evidence>
<dbReference type="InParanoid" id="A0A263H9J3"/>
<dbReference type="InterPro" id="IPR031939">
    <property type="entry name" value="Adhesin_E-like"/>
</dbReference>
<dbReference type="EMBL" id="NLFK01000014">
    <property type="protein sequence ID" value="OZN24110.1"/>
    <property type="molecule type" value="Genomic_DNA"/>
</dbReference>
<dbReference type="Gene3D" id="2.40.128.710">
    <property type="entry name" value="Surface-adhesin protein E"/>
    <property type="match status" value="1"/>
</dbReference>
<dbReference type="PROSITE" id="PS51257">
    <property type="entry name" value="PROKAR_LIPOPROTEIN"/>
    <property type="match status" value="1"/>
</dbReference>
<dbReference type="EMBL" id="UFSB01000001">
    <property type="protein sequence ID" value="SUU34284.1"/>
    <property type="molecule type" value="Genomic_DNA"/>
</dbReference>
<feature type="chain" id="PRO_5044571868" description="Surface-adhesin protein" evidence="2">
    <location>
        <begin position="20"/>
        <end position="154"/>
    </location>
</feature>
<reference evidence="5 7" key="2">
    <citation type="submission" date="2018-06" db="EMBL/GenBank/DDBJ databases">
        <authorList>
            <consortium name="Pathogen Informatics"/>
            <person name="Doyle S."/>
        </authorList>
    </citation>
    <scope>NUCLEOTIDE SEQUENCE [LARGE SCALE GENOMIC DNA]</scope>
    <source>
        <strain evidence="5 7">NCTC10851</strain>
    </source>
</reference>
<dbReference type="Proteomes" id="UP000215738">
    <property type="component" value="Unassembled WGS sequence"/>
</dbReference>
<evidence type="ECO:0000259" key="3">
    <source>
        <dbReference type="Pfam" id="PF16747"/>
    </source>
</evidence>
<dbReference type="PIRSF" id="PIRSF012320">
    <property type="entry name" value="Prplsmic_HI0178_prd"/>
    <property type="match status" value="1"/>
</dbReference>
<sequence length="154" mass="17825">MKKCSLAVVIVLLIACSTAPQPSQIEVNLVPPTNIQPGYYKLVKDAEYFIDTASVWEDNEDKHLIHFDVVINSNKGLFVYKDNPELYAKSLREYKIMNCKNFHLTQVRTDYYSDFWGQGVRAAPKFQIRHTIRLQKNSTLYTIGQLMCANLYRV</sequence>
<evidence type="ECO:0000313" key="7">
    <source>
        <dbReference type="Proteomes" id="UP000254507"/>
    </source>
</evidence>
<dbReference type="AlphaFoldDB" id="A0A263H9J3"/>
<keyword evidence="1" id="KW-0472">Membrane</keyword>
<evidence type="ECO:0000256" key="2">
    <source>
        <dbReference type="SAM" id="SignalP"/>
    </source>
</evidence>
<keyword evidence="6" id="KW-1185">Reference proteome</keyword>
<comment type="function">
    <text evidence="1">Acts as a multifunctional adhesin involved in direct interactions with host epithelial cells and host proteins.</text>
</comment>
<dbReference type="InterPro" id="IPR043088">
    <property type="entry name" value="Adhesin_E"/>
</dbReference>
<evidence type="ECO:0000313" key="5">
    <source>
        <dbReference type="EMBL" id="SUU34284.1"/>
    </source>
</evidence>
<keyword evidence="2" id="KW-0732">Signal</keyword>
<organism evidence="5 7">
    <name type="scientific">Actinobacillus seminis</name>
    <dbReference type="NCBI Taxonomy" id="722"/>
    <lineage>
        <taxon>Bacteria</taxon>
        <taxon>Pseudomonadati</taxon>
        <taxon>Pseudomonadota</taxon>
        <taxon>Gammaproteobacteria</taxon>
        <taxon>Pasteurellales</taxon>
        <taxon>Pasteurellaceae</taxon>
        <taxon>Actinobacillus</taxon>
    </lineage>
</organism>
<accession>A0A263H9J3</accession>
<gene>
    <name evidence="4" type="ORF">CFY87_10955</name>
    <name evidence="5" type="ORF">NCTC10851_00247</name>
</gene>
<name>A0A263H9J3_9PAST</name>
<dbReference type="InterPro" id="IPR016595">
    <property type="entry name" value="Adhesin_E_Pasteurellaceae"/>
</dbReference>
<feature type="signal peptide" evidence="2">
    <location>
        <begin position="1"/>
        <end position="19"/>
    </location>
</feature>
<keyword evidence="1" id="KW-0998">Cell outer membrane</keyword>
<dbReference type="Proteomes" id="UP000254507">
    <property type="component" value="Unassembled WGS sequence"/>
</dbReference>
<proteinExistence type="predicted"/>
<dbReference type="GO" id="GO:0009986">
    <property type="term" value="C:cell surface"/>
    <property type="evidence" value="ECO:0007669"/>
    <property type="project" value="UniProtKB-UniRule"/>
</dbReference>
<keyword evidence="1" id="KW-0843">Virulence</keyword>
<dbReference type="GO" id="GO:0009279">
    <property type="term" value="C:cell outer membrane"/>
    <property type="evidence" value="ECO:0007669"/>
    <property type="project" value="UniProtKB-UniRule"/>
</dbReference>
<reference evidence="4 6" key="1">
    <citation type="submission" date="2017-07" db="EMBL/GenBank/DDBJ databases">
        <title>Virulence factors identified in Actinobacillus seminis.</title>
        <authorList>
            <person name="Negrete-Abascal E."/>
            <person name="Vaca-Pacheco S."/>
            <person name="Montes-Garcia F."/>
            <person name="Leyto-Gil A.M."/>
            <person name="Fragoso-Garcia E."/>
            <person name="Carvente-Garcia R."/>
            <person name="Perez-Agueros S."/>
            <person name="Castelan-Sanchez H.G."/>
            <person name="Garcia-Molina A."/>
            <person name="Villamar T.E."/>
            <person name="Vazquez-Cruz C."/>
        </authorList>
    </citation>
    <scope>NUCLEOTIDE SEQUENCE [LARGE SCALE GENOMIC DNA]</scope>
    <source>
        <strain evidence="4 6">ATCC 15768</strain>
    </source>
</reference>
<evidence type="ECO:0000313" key="6">
    <source>
        <dbReference type="Proteomes" id="UP000215738"/>
    </source>
</evidence>
<dbReference type="Pfam" id="PF16747">
    <property type="entry name" value="Adhesin_E"/>
    <property type="match status" value="1"/>
</dbReference>
<evidence type="ECO:0000256" key="1">
    <source>
        <dbReference type="PIRNR" id="PIRNR012320"/>
    </source>
</evidence>
<dbReference type="OrthoDB" id="5690556at2"/>
<dbReference type="RefSeq" id="WP_094947808.1">
    <property type="nucleotide sequence ID" value="NZ_JBMHIA010000035.1"/>
</dbReference>